<dbReference type="RefSeq" id="WP_058742264.1">
    <property type="nucleotide sequence ID" value="NZ_BAAAWP010000001.1"/>
</dbReference>
<reference evidence="3 4" key="1">
    <citation type="submission" date="2020-05" db="EMBL/GenBank/DDBJ databases">
        <title>Genome Sequencing of Type Strains.</title>
        <authorList>
            <person name="Lemaire J.F."/>
            <person name="Inderbitzin P."/>
            <person name="Gregorio O.A."/>
            <person name="Collins S.B."/>
            <person name="Wespe N."/>
            <person name="Knight-Connoni V."/>
        </authorList>
    </citation>
    <scope>NUCLEOTIDE SEQUENCE [LARGE SCALE GENOMIC DNA]</scope>
    <source>
        <strain evidence="3 4">DSM 20512</strain>
    </source>
</reference>
<organism evidence="3 4">
    <name type="scientific">Curtobacterium citreum</name>
    <dbReference type="NCBI Taxonomy" id="2036"/>
    <lineage>
        <taxon>Bacteria</taxon>
        <taxon>Bacillati</taxon>
        <taxon>Actinomycetota</taxon>
        <taxon>Actinomycetes</taxon>
        <taxon>Micrococcales</taxon>
        <taxon>Microbacteriaceae</taxon>
        <taxon>Curtobacterium</taxon>
    </lineage>
</organism>
<keyword evidence="1" id="KW-0472">Membrane</keyword>
<keyword evidence="1" id="KW-0812">Transmembrane</keyword>
<keyword evidence="1" id="KW-1133">Transmembrane helix</keyword>
<evidence type="ECO:0000313" key="5">
    <source>
        <dbReference type="Proteomes" id="UP001652264"/>
    </source>
</evidence>
<protein>
    <submittedName>
        <fullName evidence="3">Uncharacterized protein</fullName>
    </submittedName>
</protein>
<evidence type="ECO:0000256" key="1">
    <source>
        <dbReference type="SAM" id="Phobius"/>
    </source>
</evidence>
<dbReference type="EMBL" id="JANVAD010000007">
    <property type="protein sequence ID" value="MCS6523677.1"/>
    <property type="molecule type" value="Genomic_DNA"/>
</dbReference>
<evidence type="ECO:0000313" key="4">
    <source>
        <dbReference type="Proteomes" id="UP000539146"/>
    </source>
</evidence>
<evidence type="ECO:0000313" key="2">
    <source>
        <dbReference type="EMBL" id="MCS6523677.1"/>
    </source>
</evidence>
<accession>A0A850DSG9</accession>
<gene>
    <name evidence="3" type="ORF">HP467_05090</name>
    <name evidence="2" type="ORF">NYQ28_13975</name>
</gene>
<comment type="caution">
    <text evidence="3">The sequence shown here is derived from an EMBL/GenBank/DDBJ whole genome shotgun (WGS) entry which is preliminary data.</text>
</comment>
<dbReference type="AlphaFoldDB" id="A0A850DSG9"/>
<evidence type="ECO:0000313" key="3">
    <source>
        <dbReference type="EMBL" id="NUU27488.1"/>
    </source>
</evidence>
<proteinExistence type="predicted"/>
<name>A0A850DSG9_9MICO</name>
<dbReference type="GeneID" id="95322633"/>
<dbReference type="Proteomes" id="UP001652264">
    <property type="component" value="Unassembled WGS sequence"/>
</dbReference>
<sequence>MYTGSGSGIVGPAVLTGGAVVAGSQTTFGPFLLLAVGIAIVAFIGIRTLYRRRQQRSGPLG</sequence>
<keyword evidence="5" id="KW-1185">Reference proteome</keyword>
<feature type="transmembrane region" description="Helical" evidence="1">
    <location>
        <begin position="31"/>
        <end position="50"/>
    </location>
</feature>
<reference evidence="2 5" key="2">
    <citation type="submission" date="2022-08" db="EMBL/GenBank/DDBJ databases">
        <title>Taxonomy of Curtobacterium flaccumfaciens.</title>
        <authorList>
            <person name="Osdaghi E."/>
            <person name="Taghavi S.M."/>
            <person name="Hamidizade M."/>
            <person name="Abachi H."/>
            <person name="Fazliarab A."/>
            <person name="Baeyen S."/>
            <person name="Portier P."/>
            <person name="Van Vaerenbergh J."/>
            <person name="Jacques M.-A."/>
        </authorList>
    </citation>
    <scope>NUCLEOTIDE SEQUENCE [LARGE SCALE GENOMIC DNA]</scope>
    <source>
        <strain evidence="2 5">LMG8786T</strain>
    </source>
</reference>
<dbReference type="EMBL" id="JABMCG010000090">
    <property type="protein sequence ID" value="NUU27488.1"/>
    <property type="molecule type" value="Genomic_DNA"/>
</dbReference>
<dbReference type="Proteomes" id="UP000539146">
    <property type="component" value="Unassembled WGS sequence"/>
</dbReference>